<reference evidence="2 3" key="1">
    <citation type="submission" date="2021-10" db="EMBL/GenBank/DDBJ databases">
        <title>Collection of gut derived symbiotic bacterial strains cultured from healthy donors.</title>
        <authorList>
            <person name="Lin H."/>
            <person name="Littmann E."/>
            <person name="Kohout C."/>
            <person name="Pamer E.G."/>
        </authorList>
    </citation>
    <scope>NUCLEOTIDE SEQUENCE [LARGE SCALE GENOMIC DNA]</scope>
    <source>
        <strain evidence="2 3">DFI.1.165</strain>
    </source>
</reference>
<feature type="transmembrane region" description="Helical" evidence="1">
    <location>
        <begin position="6"/>
        <end position="25"/>
    </location>
</feature>
<evidence type="ECO:0000313" key="3">
    <source>
        <dbReference type="Proteomes" id="UP001299546"/>
    </source>
</evidence>
<comment type="caution">
    <text evidence="2">The sequence shown here is derived from an EMBL/GenBank/DDBJ whole genome shotgun (WGS) entry which is preliminary data.</text>
</comment>
<proteinExistence type="predicted"/>
<gene>
    <name evidence="2" type="ORF">LIZ65_00335</name>
</gene>
<organism evidence="2 3">
    <name type="scientific">Bariatricus massiliensis</name>
    <dbReference type="NCBI Taxonomy" id="1745713"/>
    <lineage>
        <taxon>Bacteria</taxon>
        <taxon>Bacillati</taxon>
        <taxon>Bacillota</taxon>
        <taxon>Clostridia</taxon>
        <taxon>Lachnospirales</taxon>
        <taxon>Lachnospiraceae</taxon>
        <taxon>Bariatricus</taxon>
    </lineage>
</organism>
<keyword evidence="1" id="KW-0812">Transmembrane</keyword>
<protein>
    <submittedName>
        <fullName evidence="2">Uncharacterized protein</fullName>
    </submittedName>
</protein>
<keyword evidence="1" id="KW-0472">Membrane</keyword>
<dbReference type="Proteomes" id="UP001299546">
    <property type="component" value="Unassembled WGS sequence"/>
</dbReference>
<sequence length="165" mass="18202">MMILQVILEGIGLGVLLILVCAIGIRKGAVDMVHLYSPEVQERCVTLGLTTHAKIKRNALLFKAICVPGYIAYVLVCVYAVNGARGFLAGFWQLLVILSVMNLIDRFWVDGYWVGHTNAWEIPGTEDLKPYITAKDKGKKWLFGTIGMAVISAALAAIMMLFMKI</sequence>
<evidence type="ECO:0000313" key="2">
    <source>
        <dbReference type="EMBL" id="MCB7385724.1"/>
    </source>
</evidence>
<accession>A0ABS8DBC9</accession>
<name>A0ABS8DBC9_9FIRM</name>
<feature type="transmembrane region" description="Helical" evidence="1">
    <location>
        <begin position="87"/>
        <end position="104"/>
    </location>
</feature>
<feature type="transmembrane region" description="Helical" evidence="1">
    <location>
        <begin position="141"/>
        <end position="163"/>
    </location>
</feature>
<evidence type="ECO:0000256" key="1">
    <source>
        <dbReference type="SAM" id="Phobius"/>
    </source>
</evidence>
<dbReference type="EMBL" id="JAJCIS010000001">
    <property type="protein sequence ID" value="MCB7385724.1"/>
    <property type="molecule type" value="Genomic_DNA"/>
</dbReference>
<keyword evidence="1" id="KW-1133">Transmembrane helix</keyword>
<dbReference type="RefSeq" id="WP_227183130.1">
    <property type="nucleotide sequence ID" value="NZ_JAJCIQ010000001.1"/>
</dbReference>
<keyword evidence="3" id="KW-1185">Reference proteome</keyword>
<feature type="transmembrane region" description="Helical" evidence="1">
    <location>
        <begin position="60"/>
        <end position="81"/>
    </location>
</feature>